<evidence type="ECO:0000256" key="9">
    <source>
        <dbReference type="ARBA" id="ARBA00023002"/>
    </source>
</evidence>
<dbReference type="InterPro" id="IPR050074">
    <property type="entry name" value="DHO_dehydrogenase"/>
</dbReference>
<evidence type="ECO:0000256" key="5">
    <source>
        <dbReference type="ARBA" id="ARBA00012791"/>
    </source>
</evidence>
<evidence type="ECO:0000256" key="7">
    <source>
        <dbReference type="ARBA" id="ARBA00022630"/>
    </source>
</evidence>
<feature type="region of interest" description="Disordered" evidence="13">
    <location>
        <begin position="733"/>
        <end position="755"/>
    </location>
</feature>
<name>A0A177THH9_9BASI</name>
<dbReference type="CDD" id="cd04738">
    <property type="entry name" value="DHOD_2_like"/>
    <property type="match status" value="1"/>
</dbReference>
<feature type="region of interest" description="Disordered" evidence="13">
    <location>
        <begin position="162"/>
        <end position="274"/>
    </location>
</feature>
<evidence type="ECO:0000256" key="3">
    <source>
        <dbReference type="ARBA" id="ARBA00005161"/>
    </source>
</evidence>
<dbReference type="GO" id="GO:0005743">
    <property type="term" value="C:mitochondrial inner membrane"/>
    <property type="evidence" value="ECO:0007669"/>
    <property type="project" value="TreeGrafter"/>
</dbReference>
<feature type="region of interest" description="Disordered" evidence="13">
    <location>
        <begin position="59"/>
        <end position="89"/>
    </location>
</feature>
<evidence type="ECO:0000313" key="15">
    <source>
        <dbReference type="EMBL" id="KAE8257093.1"/>
    </source>
</evidence>
<dbReference type="InterPro" id="IPR013785">
    <property type="entry name" value="Aldolase_TIM"/>
</dbReference>
<evidence type="ECO:0000256" key="4">
    <source>
        <dbReference type="ARBA" id="ARBA00005359"/>
    </source>
</evidence>
<evidence type="ECO:0000259" key="14">
    <source>
        <dbReference type="Pfam" id="PF01180"/>
    </source>
</evidence>
<feature type="region of interest" description="Disordered" evidence="13">
    <location>
        <begin position="587"/>
        <end position="613"/>
    </location>
</feature>
<dbReference type="AlphaFoldDB" id="A0A177THH9"/>
<dbReference type="PANTHER" id="PTHR48109:SF4">
    <property type="entry name" value="DIHYDROOROTATE DEHYDROGENASE (QUINONE), MITOCHONDRIAL"/>
    <property type="match status" value="1"/>
</dbReference>
<reference evidence="15" key="1">
    <citation type="submission" date="2016-04" db="EMBL/GenBank/DDBJ databases">
        <authorList>
            <person name="Nguyen H.D."/>
            <person name="Samba Siva P."/>
            <person name="Cullis J."/>
            <person name="Levesque C.A."/>
            <person name="Hambleton S."/>
        </authorList>
    </citation>
    <scope>NUCLEOTIDE SEQUENCE</scope>
    <source>
        <strain evidence="15">DAOMC 236416</strain>
    </source>
</reference>
<dbReference type="EC" id="1.3.5.2" evidence="5"/>
<protein>
    <recommendedName>
        <fullName evidence="6">Dihydroorotate dehydrogenase (quinone), mitochondrial</fullName>
        <ecNumber evidence="5">1.3.5.2</ecNumber>
    </recommendedName>
    <alternativeName>
        <fullName evidence="11">Dihydroorotate oxidase</fullName>
    </alternativeName>
</protein>
<comment type="similarity">
    <text evidence="4">Belongs to the dihydroorotate dehydrogenase family. Type 2 subfamily.</text>
</comment>
<dbReference type="Proteomes" id="UP000077521">
    <property type="component" value="Unassembled WGS sequence"/>
</dbReference>
<evidence type="ECO:0000313" key="16">
    <source>
        <dbReference type="Proteomes" id="UP000077521"/>
    </source>
</evidence>
<keyword evidence="8" id="KW-0288">FMN</keyword>
<dbReference type="Pfam" id="PF01180">
    <property type="entry name" value="DHO_dh"/>
    <property type="match status" value="1"/>
</dbReference>
<evidence type="ECO:0000256" key="8">
    <source>
        <dbReference type="ARBA" id="ARBA00022643"/>
    </source>
</evidence>
<dbReference type="UniPathway" id="UPA00070">
    <property type="reaction ID" value="UER00946"/>
</dbReference>
<comment type="subcellular location">
    <subcellularLocation>
        <location evidence="2">Membrane</location>
    </subcellularLocation>
</comment>
<gene>
    <name evidence="15" type="ORF">A4X13_0g2581</name>
</gene>
<feature type="domain" description="Dihydroorotate dehydrogenase catalytic" evidence="14">
    <location>
        <begin position="488"/>
        <end position="894"/>
    </location>
</feature>
<comment type="pathway">
    <text evidence="3">Pyrimidine metabolism; UMP biosynthesis via de novo pathway; orotate from (S)-dihydroorotate (quinone route): step 1/1.</text>
</comment>
<keyword evidence="16" id="KW-1185">Reference proteome</keyword>
<organism evidence="15 16">
    <name type="scientific">Tilletia indica</name>
    <dbReference type="NCBI Taxonomy" id="43049"/>
    <lineage>
        <taxon>Eukaryota</taxon>
        <taxon>Fungi</taxon>
        <taxon>Dikarya</taxon>
        <taxon>Basidiomycota</taxon>
        <taxon>Ustilaginomycotina</taxon>
        <taxon>Exobasidiomycetes</taxon>
        <taxon>Tilletiales</taxon>
        <taxon>Tilletiaceae</taxon>
        <taxon>Tilletia</taxon>
    </lineage>
</organism>
<evidence type="ECO:0000256" key="6">
    <source>
        <dbReference type="ARBA" id="ARBA00017599"/>
    </source>
</evidence>
<dbReference type="PROSITE" id="PS00912">
    <property type="entry name" value="DHODEHASE_2"/>
    <property type="match status" value="1"/>
</dbReference>
<feature type="compositionally biased region" description="Low complexity" evidence="13">
    <location>
        <begin position="251"/>
        <end position="262"/>
    </location>
</feature>
<feature type="compositionally biased region" description="Polar residues" evidence="13">
    <location>
        <begin position="67"/>
        <end position="89"/>
    </location>
</feature>
<feature type="compositionally biased region" description="Gly residues" evidence="13">
    <location>
        <begin position="403"/>
        <end position="414"/>
    </location>
</feature>
<comment type="cofactor">
    <cofactor evidence="1">
        <name>FMN</name>
        <dbReference type="ChEBI" id="CHEBI:58210"/>
    </cofactor>
</comment>
<feature type="compositionally biased region" description="Polar residues" evidence="13">
    <location>
        <begin position="733"/>
        <end position="746"/>
    </location>
</feature>
<feature type="compositionally biased region" description="Low complexity" evidence="13">
    <location>
        <begin position="231"/>
        <end position="240"/>
    </location>
</feature>
<dbReference type="EMBL" id="LWDF02000126">
    <property type="protein sequence ID" value="KAE8257093.1"/>
    <property type="molecule type" value="Genomic_DNA"/>
</dbReference>
<evidence type="ECO:0000256" key="12">
    <source>
        <dbReference type="ARBA" id="ARBA00048639"/>
    </source>
</evidence>
<evidence type="ECO:0000256" key="10">
    <source>
        <dbReference type="ARBA" id="ARBA00023136"/>
    </source>
</evidence>
<evidence type="ECO:0000256" key="13">
    <source>
        <dbReference type="SAM" id="MobiDB-lite"/>
    </source>
</evidence>
<dbReference type="PROSITE" id="PS00911">
    <property type="entry name" value="DHODEHASE_1"/>
    <property type="match status" value="1"/>
</dbReference>
<proteinExistence type="inferred from homology"/>
<reference evidence="15" key="2">
    <citation type="journal article" date="2019" name="IMA Fungus">
        <title>Genome sequencing and comparison of five Tilletia species to identify candidate genes for the detection of regulated species infecting wheat.</title>
        <authorList>
            <person name="Nguyen H.D.T."/>
            <person name="Sultana T."/>
            <person name="Kesanakurti P."/>
            <person name="Hambleton S."/>
        </authorList>
    </citation>
    <scope>NUCLEOTIDE SEQUENCE</scope>
    <source>
        <strain evidence="15">DAOMC 236416</strain>
    </source>
</reference>
<comment type="catalytic activity">
    <reaction evidence="12">
        <text>(S)-dihydroorotate + a quinone = orotate + a quinol</text>
        <dbReference type="Rhea" id="RHEA:30187"/>
        <dbReference type="ChEBI" id="CHEBI:24646"/>
        <dbReference type="ChEBI" id="CHEBI:30839"/>
        <dbReference type="ChEBI" id="CHEBI:30864"/>
        <dbReference type="ChEBI" id="CHEBI:132124"/>
        <dbReference type="EC" id="1.3.5.2"/>
    </reaction>
</comment>
<dbReference type="GO" id="GO:0106430">
    <property type="term" value="F:dihydroorotate dehydrogenase (quinone) activity"/>
    <property type="evidence" value="ECO:0007669"/>
    <property type="project" value="UniProtKB-EC"/>
</dbReference>
<evidence type="ECO:0000256" key="2">
    <source>
        <dbReference type="ARBA" id="ARBA00004370"/>
    </source>
</evidence>
<accession>A0A177THH9</accession>
<dbReference type="GO" id="GO:0006207">
    <property type="term" value="P:'de novo' pyrimidine nucleobase biosynthetic process"/>
    <property type="evidence" value="ECO:0007669"/>
    <property type="project" value="InterPro"/>
</dbReference>
<sequence>MVYTGRAASSLVTLTARSLTAHRTSSALITCRPPPAAPFHTSAASHSSLIKDAAKNAATSAATNHAQNKGDQALSTAKETASKVTEAPTSTFQSIKNAFTGTNSQIVKDAASQQAQLTGGRAAATAKEVTADAADASASAWGSVKNTVQDAAKPTSTTAATAHQAELKSGQAVAGTREAASEAAESTSSVWQSVKDTVKGTTAPTSSTAAASHQAQLKSGQAVAGTREAASEAAESTSSAWGSVKDTVKDATAPTSTTAATAHQAELKGGQAVAGTREAASKVADSTSSAWESVKDTVKGATAPTSSTAATAHQAELKAGQAVAGTREATSKVADSASSAWGSVKDTVKDAAAPTSATAAASHQAALKGGQVIASAKDTAAKLADSPPSPINVAAATPSTSSWGGGRGSKKGSGIGRSIKSTFNATLFLAGGTLLFFYYRDSRAAIHRWIAIPALKYFLDPEAAQKLAIDLLVSGIAPVDVVQDDELLKTELFGMTLSNPLGLAAGFDKQAEAIDGLFDLGFGIVEVGSVTPEPQPGNPQPRYFRLQADDAAINRFGFNSDGHGTVLARLRSRLDRWLLATDALAPSSSSSAQKGGEGGAAAGLDSRTSVTPVPHTAEQLPDLVALDAEAALLRAGEVNPRPPASADSRLSLRPDRLLSINLGKNKTTPEAMAVRDYILGIHALGPYADMLVVNISSPNTPGLRDLQRAEVLGSLLGELVKARDEMVKEQQELASNVSCPAYSPSTDSKRSDGPVKPNFRIPLLLKVAPDLSESELDDIAEAVKKAKIDGLIVSNTTVQRPRSLLTSHDDPVVNETGGLSGRPLKPLSLRALRHLSSRLEGEDIPLIGCGGIFSGADALEFARAGASAVQIYTSFGYTGVGAPRRIKDELVELLKKEGKSWKELVGSDARAASS</sequence>
<comment type="caution">
    <text evidence="15">The sequence shown here is derived from an EMBL/GenBank/DDBJ whole genome shotgun (WGS) entry which is preliminary data.</text>
</comment>
<feature type="compositionally biased region" description="Low complexity" evidence="13">
    <location>
        <begin position="201"/>
        <end position="212"/>
    </location>
</feature>
<keyword evidence="7" id="KW-0285">Flavoprotein</keyword>
<evidence type="ECO:0000256" key="11">
    <source>
        <dbReference type="ARBA" id="ARBA00031623"/>
    </source>
</evidence>
<feature type="region of interest" description="Disordered" evidence="13">
    <location>
        <begin position="384"/>
        <end position="414"/>
    </location>
</feature>
<dbReference type="SUPFAM" id="SSF51395">
    <property type="entry name" value="FMN-linked oxidoreductases"/>
    <property type="match status" value="1"/>
</dbReference>
<dbReference type="InterPro" id="IPR001295">
    <property type="entry name" value="Dihydroorotate_DH_CS"/>
</dbReference>
<keyword evidence="10" id="KW-0472">Membrane</keyword>
<dbReference type="Gene3D" id="3.20.20.70">
    <property type="entry name" value="Aldolase class I"/>
    <property type="match status" value="2"/>
</dbReference>
<dbReference type="InterPro" id="IPR005719">
    <property type="entry name" value="Dihydroorotate_DH_2"/>
</dbReference>
<dbReference type="InterPro" id="IPR005720">
    <property type="entry name" value="Dihydroorotate_DH_cat"/>
</dbReference>
<dbReference type="PANTHER" id="PTHR48109">
    <property type="entry name" value="DIHYDROOROTATE DEHYDROGENASE (QUINONE), MITOCHONDRIAL-RELATED"/>
    <property type="match status" value="1"/>
</dbReference>
<keyword evidence="9" id="KW-0560">Oxidoreductase</keyword>
<evidence type="ECO:0000256" key="1">
    <source>
        <dbReference type="ARBA" id="ARBA00001917"/>
    </source>
</evidence>
<dbReference type="GO" id="GO:0044205">
    <property type="term" value="P:'de novo' UMP biosynthetic process"/>
    <property type="evidence" value="ECO:0007669"/>
    <property type="project" value="UniProtKB-UniPathway"/>
</dbReference>